<dbReference type="Proteomes" id="UP000015351">
    <property type="component" value="Unassembled WGS sequence"/>
</dbReference>
<name>S9RUA0_9RHOB</name>
<evidence type="ECO:0000313" key="2">
    <source>
        <dbReference type="Proteomes" id="UP000015351"/>
    </source>
</evidence>
<keyword evidence="2" id="KW-1185">Reference proteome</keyword>
<dbReference type="OrthoDB" id="7785670at2"/>
<protein>
    <submittedName>
        <fullName evidence="1">Uncharacterized protein</fullName>
    </submittedName>
</protein>
<accession>S9RUA0</accession>
<dbReference type="AlphaFoldDB" id="S9RUA0"/>
<dbReference type="HOGENOM" id="CLU_391195_0_0_5"/>
<organism evidence="1 2">
    <name type="scientific">Litoreibacter arenae DSM 19593</name>
    <dbReference type="NCBI Taxonomy" id="1123360"/>
    <lineage>
        <taxon>Bacteria</taxon>
        <taxon>Pseudomonadati</taxon>
        <taxon>Pseudomonadota</taxon>
        <taxon>Alphaproteobacteria</taxon>
        <taxon>Rhodobacterales</taxon>
        <taxon>Roseobacteraceae</taxon>
        <taxon>Litoreibacter</taxon>
    </lineage>
</organism>
<dbReference type="Gene3D" id="2.60.120.200">
    <property type="match status" value="1"/>
</dbReference>
<dbReference type="EMBL" id="AONI01000015">
    <property type="protein sequence ID" value="EPX77519.1"/>
    <property type="molecule type" value="Genomic_DNA"/>
</dbReference>
<reference evidence="2" key="1">
    <citation type="journal article" date="2013" name="Stand. Genomic Sci.">
        <title>Genome sequence of the Litoreibacter arenae type strain (DSM 19593(T)), a member of the Roseobacter clade isolated from sea sand.</title>
        <authorList>
            <person name="Riedel T."/>
            <person name="Fiebig A."/>
            <person name="Petersen J."/>
            <person name="Gronow S."/>
            <person name="Kyrpides N.C."/>
            <person name="Goker M."/>
            <person name="Klenk H.P."/>
        </authorList>
    </citation>
    <scope>NUCLEOTIDE SEQUENCE [LARGE SCALE GENOMIC DNA]</scope>
    <source>
        <strain evidence="2">DSM 19593</strain>
    </source>
</reference>
<comment type="caution">
    <text evidence="1">The sequence shown here is derived from an EMBL/GenBank/DDBJ whole genome shotgun (WGS) entry which is preliminary data.</text>
</comment>
<sequence>MTILLGLTMGRTAVREAEPFVAATEITLDAFSRDRTLFDSGAAFGRDVAEIPLSGTGTEGETVQLRFLCEDGTVTNWEDAAVILAGGVWQATASHSRRADWIRPQVRIKSEPATRALGANRFGVGHVIALWGQSEMVRIRSLAHDQLPAEPLLADDMVQAIWMDGAPVLKHLTDTDPHTAALAAMANVFLAERPNDKVAIVFHAVSGTGFRQLVDDSNPARDWQDDADLHAFATADGQHVGLPAVSWFASPGALADNYDDALFPLFTGKTLDGTPVTFPAQITYGASGSFMADHWFGELYDPAHTRWVPFGPHRFDISEDMQSAKVTALGAMKENLANKQAARVAWRDMVANPNAGNWFLPLGLEPLAYRNGTTDGAGGWTDQSHPAGNHDDGATMYARLTAHAILQSSGLTGWSVPEFDMCAWEPSGAYVEVWSTAGPVTTIRAARQEVALGAGFAHWTDVFGWQINGVPASRAELVAGRVRIYPEAGAFTSTDIISLRPLPSATVLANTLTAAAPSFVTGPTGPHFVDTDALGSGVAAVQLAFDLAMAVPSSGSRTLATTTGNYVKLEVLPSGSLRVRVRDADGDVKVNNVQTASGVMIDAARVRVVLAIDMAAGFTRIWVDGQQVMDEAFTSGSGLLPDNRTLLLLATANGSYQTEGTMHRLDVWKAATVDGSDPASGAYKSLVGPASVVNADPWKQGSDAS</sequence>
<dbReference type="eggNOG" id="ENOG5033RII">
    <property type="taxonomic scope" value="Bacteria"/>
</dbReference>
<gene>
    <name evidence="1" type="ORF">thalar_03243</name>
</gene>
<evidence type="ECO:0000313" key="1">
    <source>
        <dbReference type="EMBL" id="EPX77519.1"/>
    </source>
</evidence>
<proteinExistence type="predicted"/>
<dbReference type="RefSeq" id="WP_021102590.1">
    <property type="nucleotide sequence ID" value="NZ_KE557314.1"/>
</dbReference>